<organism evidence="11 12">
    <name type="scientific">Chelydra serpentina</name>
    <name type="common">Snapping turtle</name>
    <name type="synonym">Testudo serpentina</name>
    <dbReference type="NCBI Taxonomy" id="8475"/>
    <lineage>
        <taxon>Eukaryota</taxon>
        <taxon>Metazoa</taxon>
        <taxon>Chordata</taxon>
        <taxon>Craniata</taxon>
        <taxon>Vertebrata</taxon>
        <taxon>Euteleostomi</taxon>
        <taxon>Archelosauria</taxon>
        <taxon>Testudinata</taxon>
        <taxon>Testudines</taxon>
        <taxon>Cryptodira</taxon>
        <taxon>Durocryptodira</taxon>
        <taxon>Americhelydia</taxon>
        <taxon>Chelydroidea</taxon>
        <taxon>Chelydridae</taxon>
        <taxon>Chelydra</taxon>
    </lineage>
</organism>
<dbReference type="InterPro" id="IPR011162">
    <property type="entry name" value="MHC_I/II-like_Ag-recog"/>
</dbReference>
<dbReference type="PANTHER" id="PTHR19944">
    <property type="entry name" value="MHC CLASS II-RELATED"/>
    <property type="match status" value="1"/>
</dbReference>
<dbReference type="PROSITE" id="PS00290">
    <property type="entry name" value="IG_MHC"/>
    <property type="match status" value="1"/>
</dbReference>
<dbReference type="AlphaFoldDB" id="A0A8C3XP18"/>
<dbReference type="InterPro" id="IPR007110">
    <property type="entry name" value="Ig-like_dom"/>
</dbReference>
<dbReference type="InterPro" id="IPR013783">
    <property type="entry name" value="Ig-like_fold"/>
</dbReference>
<keyword evidence="6" id="KW-0472">Membrane</keyword>
<dbReference type="CDD" id="cd21002">
    <property type="entry name" value="IgC1_MHC_II_beta_HLA-DM"/>
    <property type="match status" value="1"/>
</dbReference>
<evidence type="ECO:0000256" key="3">
    <source>
        <dbReference type="ARBA" id="ARBA00022859"/>
    </source>
</evidence>
<evidence type="ECO:0000256" key="9">
    <source>
        <dbReference type="SAM" id="MobiDB-lite"/>
    </source>
</evidence>
<keyword evidence="5" id="KW-1064">Adaptive immunity</keyword>
<keyword evidence="8" id="KW-0491">MHC II</keyword>
<dbReference type="InterPro" id="IPR036179">
    <property type="entry name" value="Ig-like_dom_sf"/>
</dbReference>
<dbReference type="GO" id="GO:0002504">
    <property type="term" value="P:antigen processing and presentation of peptide or polysaccharide antigen via MHC class II"/>
    <property type="evidence" value="ECO:0007669"/>
    <property type="project" value="UniProtKB-KW"/>
</dbReference>
<dbReference type="SMART" id="SM00407">
    <property type="entry name" value="IGc1"/>
    <property type="match status" value="1"/>
</dbReference>
<dbReference type="SUPFAM" id="SSF48726">
    <property type="entry name" value="Immunoglobulin"/>
    <property type="match status" value="1"/>
</dbReference>
<dbReference type="InterPro" id="IPR050160">
    <property type="entry name" value="MHC/Immunoglobulin"/>
</dbReference>
<dbReference type="GO" id="GO:0002250">
    <property type="term" value="P:adaptive immune response"/>
    <property type="evidence" value="ECO:0007669"/>
    <property type="project" value="UniProtKB-KW"/>
</dbReference>
<evidence type="ECO:0000313" key="11">
    <source>
        <dbReference type="Ensembl" id="ENSCSRP00000013584.1"/>
    </source>
</evidence>
<keyword evidence="7" id="KW-0325">Glycoprotein</keyword>
<evidence type="ECO:0000256" key="6">
    <source>
        <dbReference type="ARBA" id="ARBA00023136"/>
    </source>
</evidence>
<evidence type="ECO:0000256" key="1">
    <source>
        <dbReference type="ARBA" id="ARBA00004479"/>
    </source>
</evidence>
<name>A0A8C3XP18_CHESE</name>
<keyword evidence="3" id="KW-0391">Immunity</keyword>
<dbReference type="Pfam" id="PF07654">
    <property type="entry name" value="C1-set"/>
    <property type="match status" value="1"/>
</dbReference>
<evidence type="ECO:0000313" key="12">
    <source>
        <dbReference type="Proteomes" id="UP000694403"/>
    </source>
</evidence>
<dbReference type="PANTHER" id="PTHR19944:SF65">
    <property type="entry name" value="HLA CLASS II HISTOCOMPATIBILITY ANTIGEN, DM BETA CHAIN"/>
    <property type="match status" value="1"/>
</dbReference>
<proteinExistence type="predicted"/>
<sequence length="302" mass="32343">SPQCPALPDPSLRHPTGGFLMHLASECPLAADGSVLWFRFAFVFNKNPLVCYNEQDRLFEACDMGLLHDMAMDMATHLNKDPGWRQRMAGGRQACQSQTQRLWSRTGQRKTPPSVRIVSTALSNPAGTTRLTCYVWGFYPADVLLTWLRNGRPVEPPENGPSPALANGDWTYQTHVSLLTTPKPGDTYTCHVQHPSLPEPLQEQWGEPGRAGYGGQGHGGRRVLGGWGDGGQQERGTGQGKGMLGGRAGSGGKGVWGGGVQGQEYRVRGGRTGGFSRRGGRTGAWGAGGQWSGAGSGYRGPG</sequence>
<evidence type="ECO:0000259" key="10">
    <source>
        <dbReference type="PROSITE" id="PS50835"/>
    </source>
</evidence>
<dbReference type="Ensembl" id="ENSCSRT00000014141.1">
    <property type="protein sequence ID" value="ENSCSRP00000013584.1"/>
    <property type="gene ID" value="ENSCSRG00000010346.1"/>
</dbReference>
<dbReference type="InterPro" id="IPR014745">
    <property type="entry name" value="MHC_II_a/b_N"/>
</dbReference>
<evidence type="ECO:0000256" key="8">
    <source>
        <dbReference type="ARBA" id="ARBA00023182"/>
    </source>
</evidence>
<dbReference type="Proteomes" id="UP000694403">
    <property type="component" value="Unplaced"/>
</dbReference>
<dbReference type="InterPro" id="IPR003006">
    <property type="entry name" value="Ig/MHC_CS"/>
</dbReference>
<feature type="region of interest" description="Disordered" evidence="9">
    <location>
        <begin position="229"/>
        <end position="302"/>
    </location>
</feature>
<reference evidence="11" key="1">
    <citation type="submission" date="2025-08" db="UniProtKB">
        <authorList>
            <consortium name="Ensembl"/>
        </authorList>
    </citation>
    <scope>IDENTIFICATION</scope>
</reference>
<keyword evidence="4" id="KW-1133">Transmembrane helix</keyword>
<dbReference type="Gene3D" id="2.60.40.10">
    <property type="entry name" value="Immunoglobulins"/>
    <property type="match status" value="1"/>
</dbReference>
<keyword evidence="2" id="KW-0812">Transmembrane</keyword>
<dbReference type="GO" id="GO:0042613">
    <property type="term" value="C:MHC class II protein complex"/>
    <property type="evidence" value="ECO:0007669"/>
    <property type="project" value="UniProtKB-KW"/>
</dbReference>
<feature type="compositionally biased region" description="Gly residues" evidence="9">
    <location>
        <begin position="229"/>
        <end position="261"/>
    </location>
</feature>
<accession>A0A8C3XP18</accession>
<dbReference type="PROSITE" id="PS50835">
    <property type="entry name" value="IG_LIKE"/>
    <property type="match status" value="1"/>
</dbReference>
<evidence type="ECO:0000256" key="7">
    <source>
        <dbReference type="ARBA" id="ARBA00023180"/>
    </source>
</evidence>
<keyword evidence="12" id="KW-1185">Reference proteome</keyword>
<dbReference type="Gene3D" id="3.10.320.10">
    <property type="entry name" value="Class II Histocompatibility Antigen, M Beta Chain, Chain B, domain 1"/>
    <property type="match status" value="1"/>
</dbReference>
<protein>
    <recommendedName>
        <fullName evidence="10">Ig-like domain-containing protein</fullName>
    </recommendedName>
</protein>
<dbReference type="SUPFAM" id="SSF54452">
    <property type="entry name" value="MHC antigen-recognition domain"/>
    <property type="match status" value="1"/>
</dbReference>
<comment type="subcellular location">
    <subcellularLocation>
        <location evidence="1">Membrane</location>
        <topology evidence="1">Single-pass type I membrane protein</topology>
    </subcellularLocation>
</comment>
<dbReference type="InterPro" id="IPR003597">
    <property type="entry name" value="Ig_C1-set"/>
</dbReference>
<feature type="domain" description="Ig-like" evidence="10">
    <location>
        <begin position="113"/>
        <end position="202"/>
    </location>
</feature>
<reference evidence="11" key="2">
    <citation type="submission" date="2025-09" db="UniProtKB">
        <authorList>
            <consortium name="Ensembl"/>
        </authorList>
    </citation>
    <scope>IDENTIFICATION</scope>
</reference>
<evidence type="ECO:0000256" key="2">
    <source>
        <dbReference type="ARBA" id="ARBA00022692"/>
    </source>
</evidence>
<feature type="compositionally biased region" description="Gly residues" evidence="9">
    <location>
        <begin position="270"/>
        <end position="302"/>
    </location>
</feature>
<evidence type="ECO:0000256" key="5">
    <source>
        <dbReference type="ARBA" id="ARBA00023130"/>
    </source>
</evidence>
<evidence type="ECO:0000256" key="4">
    <source>
        <dbReference type="ARBA" id="ARBA00022989"/>
    </source>
</evidence>